<dbReference type="Pfam" id="PF07823">
    <property type="entry name" value="CPDase"/>
    <property type="match status" value="1"/>
</dbReference>
<name>A0A9P6LBG2_9AGAM</name>
<reference evidence="1" key="2">
    <citation type="submission" date="2020-11" db="EMBL/GenBank/DDBJ databases">
        <authorList>
            <consortium name="DOE Joint Genome Institute"/>
            <person name="Kuo A."/>
            <person name="Miyauchi S."/>
            <person name="Kiss E."/>
            <person name="Drula E."/>
            <person name="Kohler A."/>
            <person name="Sanchez-Garcia M."/>
            <person name="Andreopoulos B."/>
            <person name="Barry K.W."/>
            <person name="Bonito G."/>
            <person name="Buee M."/>
            <person name="Carver A."/>
            <person name="Chen C."/>
            <person name="Cichocki N."/>
            <person name="Clum A."/>
            <person name="Culley D."/>
            <person name="Crous P.W."/>
            <person name="Fauchery L."/>
            <person name="Girlanda M."/>
            <person name="Hayes R."/>
            <person name="Keri Z."/>
            <person name="Labutti K."/>
            <person name="Lipzen A."/>
            <person name="Lombard V."/>
            <person name="Magnuson J."/>
            <person name="Maillard F."/>
            <person name="Morin E."/>
            <person name="Murat C."/>
            <person name="Nolan M."/>
            <person name="Ohm R."/>
            <person name="Pangilinan J."/>
            <person name="Pereira M."/>
            <person name="Perotto S."/>
            <person name="Peter M."/>
            <person name="Riley R."/>
            <person name="Sitrit Y."/>
            <person name="Stielow B."/>
            <person name="Szollosi G."/>
            <person name="Zifcakova L."/>
            <person name="Stursova M."/>
            <person name="Spatafora J.W."/>
            <person name="Tedersoo L."/>
            <person name="Vaario L.-M."/>
            <person name="Yamada A."/>
            <person name="Yan M."/>
            <person name="Wang P."/>
            <person name="Xu J."/>
            <person name="Bruns T."/>
            <person name="Baldrian P."/>
            <person name="Vilgalys R."/>
            <person name="Henrissat B."/>
            <person name="Grigoriev I.V."/>
            <person name="Hibbett D."/>
            <person name="Nagy L.G."/>
            <person name="Martin F.M."/>
        </authorList>
    </citation>
    <scope>NUCLEOTIDE SEQUENCE</scope>
    <source>
        <strain evidence="1">UH-Tt-Lm1</strain>
    </source>
</reference>
<dbReference type="GO" id="GO:0004113">
    <property type="term" value="F:2',3'-cyclic-nucleotide 3'-phosphodiesterase activity"/>
    <property type="evidence" value="ECO:0007669"/>
    <property type="project" value="TreeGrafter"/>
</dbReference>
<dbReference type="InterPro" id="IPR009097">
    <property type="entry name" value="Cyclic_Pdiesterase"/>
</dbReference>
<proteinExistence type="predicted"/>
<protein>
    <submittedName>
        <fullName evidence="1">2',3'-cyclic-nucleotide 3'-phosphodiesterase</fullName>
    </submittedName>
</protein>
<dbReference type="GO" id="GO:0009187">
    <property type="term" value="P:cyclic nucleotide metabolic process"/>
    <property type="evidence" value="ECO:0007669"/>
    <property type="project" value="TreeGrafter"/>
</dbReference>
<dbReference type="SUPFAM" id="SSF55144">
    <property type="entry name" value="LigT-like"/>
    <property type="match status" value="1"/>
</dbReference>
<keyword evidence="2" id="KW-1185">Reference proteome</keyword>
<comment type="caution">
    <text evidence="1">The sequence shown here is derived from an EMBL/GenBank/DDBJ whole genome shotgun (WGS) entry which is preliminary data.</text>
</comment>
<dbReference type="PANTHER" id="PTHR28141:SF1">
    <property type="entry name" value="2',3'-CYCLIC-NUCLEOTIDE 3'-PHOSPHODIESTERASE"/>
    <property type="match status" value="1"/>
</dbReference>
<dbReference type="AlphaFoldDB" id="A0A9P6LBG2"/>
<sequence length="205" mass="22754">MGLSLWLVPTAEQSAKLSWLMHIRPPTAKMFNSYPRFHPHITLVTVPSTTPVEELVAAIPSRQSQVKVAFSDVVVSNAYFRSVLATIEPSPYIMSLQTEIVESLKIRNPPSPMFPHMSIYYIDDTEAEERTRILQELEANGTVIKTEEGVQIHTSVGPVGVPTGPETRPEPHDDALQGFDGAEIWVALCDGPVESWTVLEKVVLH</sequence>
<organism evidence="1 2">
    <name type="scientific">Thelephora terrestris</name>
    <dbReference type="NCBI Taxonomy" id="56493"/>
    <lineage>
        <taxon>Eukaryota</taxon>
        <taxon>Fungi</taxon>
        <taxon>Dikarya</taxon>
        <taxon>Basidiomycota</taxon>
        <taxon>Agaricomycotina</taxon>
        <taxon>Agaricomycetes</taxon>
        <taxon>Thelephorales</taxon>
        <taxon>Thelephoraceae</taxon>
        <taxon>Thelephora</taxon>
    </lineage>
</organism>
<dbReference type="Proteomes" id="UP000736335">
    <property type="component" value="Unassembled WGS sequence"/>
</dbReference>
<reference evidence="1" key="1">
    <citation type="journal article" date="2020" name="Nat. Commun.">
        <title>Large-scale genome sequencing of mycorrhizal fungi provides insights into the early evolution of symbiotic traits.</title>
        <authorList>
            <person name="Miyauchi S."/>
            <person name="Kiss E."/>
            <person name="Kuo A."/>
            <person name="Drula E."/>
            <person name="Kohler A."/>
            <person name="Sanchez-Garcia M."/>
            <person name="Morin E."/>
            <person name="Andreopoulos B."/>
            <person name="Barry K.W."/>
            <person name="Bonito G."/>
            <person name="Buee M."/>
            <person name="Carver A."/>
            <person name="Chen C."/>
            <person name="Cichocki N."/>
            <person name="Clum A."/>
            <person name="Culley D."/>
            <person name="Crous P.W."/>
            <person name="Fauchery L."/>
            <person name="Girlanda M."/>
            <person name="Hayes R.D."/>
            <person name="Keri Z."/>
            <person name="LaButti K."/>
            <person name="Lipzen A."/>
            <person name="Lombard V."/>
            <person name="Magnuson J."/>
            <person name="Maillard F."/>
            <person name="Murat C."/>
            <person name="Nolan M."/>
            <person name="Ohm R.A."/>
            <person name="Pangilinan J."/>
            <person name="Pereira M.F."/>
            <person name="Perotto S."/>
            <person name="Peter M."/>
            <person name="Pfister S."/>
            <person name="Riley R."/>
            <person name="Sitrit Y."/>
            <person name="Stielow J.B."/>
            <person name="Szollosi G."/>
            <person name="Zifcakova L."/>
            <person name="Stursova M."/>
            <person name="Spatafora J.W."/>
            <person name="Tedersoo L."/>
            <person name="Vaario L.M."/>
            <person name="Yamada A."/>
            <person name="Yan M."/>
            <person name="Wang P."/>
            <person name="Xu J."/>
            <person name="Bruns T."/>
            <person name="Baldrian P."/>
            <person name="Vilgalys R."/>
            <person name="Dunand C."/>
            <person name="Henrissat B."/>
            <person name="Grigoriev I.V."/>
            <person name="Hibbett D."/>
            <person name="Nagy L.G."/>
            <person name="Martin F.M."/>
        </authorList>
    </citation>
    <scope>NUCLEOTIDE SEQUENCE</scope>
    <source>
        <strain evidence="1">UH-Tt-Lm1</strain>
    </source>
</reference>
<accession>A0A9P6LBG2</accession>
<dbReference type="PANTHER" id="PTHR28141">
    <property type="entry name" value="2',3'-CYCLIC-NUCLEOTIDE 3'-PHOSPHODIESTERASE"/>
    <property type="match status" value="1"/>
</dbReference>
<dbReference type="EMBL" id="WIUZ02000001">
    <property type="protein sequence ID" value="KAF9792360.1"/>
    <property type="molecule type" value="Genomic_DNA"/>
</dbReference>
<dbReference type="OrthoDB" id="514292at2759"/>
<dbReference type="Gene3D" id="3.90.1140.10">
    <property type="entry name" value="Cyclic phosphodiesterase"/>
    <property type="match status" value="1"/>
</dbReference>
<evidence type="ECO:0000313" key="1">
    <source>
        <dbReference type="EMBL" id="KAF9792360.1"/>
    </source>
</evidence>
<evidence type="ECO:0000313" key="2">
    <source>
        <dbReference type="Proteomes" id="UP000736335"/>
    </source>
</evidence>
<gene>
    <name evidence="1" type="ORF">BJ322DRAFT_38512</name>
</gene>
<dbReference type="InterPro" id="IPR012386">
    <property type="entry name" value="Cyclic-nucl_3Pdiesterase"/>
</dbReference>